<dbReference type="EMBL" id="NMTR01000020">
    <property type="protein sequence ID" value="PDX60953.1"/>
    <property type="molecule type" value="Genomic_DNA"/>
</dbReference>
<keyword evidence="2" id="KW-1185">Reference proteome</keyword>
<evidence type="ECO:0000313" key="2">
    <source>
        <dbReference type="Proteomes" id="UP000220959"/>
    </source>
</evidence>
<proteinExistence type="predicted"/>
<reference evidence="1 2" key="1">
    <citation type="journal article" date="2017" name="Front. Microbiol.">
        <title>New Insights into the Diversity of the Genus Faecalibacterium.</title>
        <authorList>
            <person name="Benevides L."/>
            <person name="Burman S."/>
            <person name="Martin R."/>
            <person name="Robert V."/>
            <person name="Thomas M."/>
            <person name="Miquel S."/>
            <person name="Chain F."/>
            <person name="Sokol H."/>
            <person name="Bermudez-Humaran L.G."/>
            <person name="Morrison M."/>
            <person name="Langella P."/>
            <person name="Azevedo V.A."/>
            <person name="Chatel J.M."/>
            <person name="Soares S."/>
        </authorList>
    </citation>
    <scope>NUCLEOTIDE SEQUENCE [LARGE SCALE GENOMIC DNA]</scope>
    <source>
        <strain evidence="2">CNCM I-4541</strain>
    </source>
</reference>
<name>A0ACC9CZ75_9FIRM</name>
<comment type="caution">
    <text evidence="1">The sequence shown here is derived from an EMBL/GenBank/DDBJ whole genome shotgun (WGS) entry which is preliminary data.</text>
</comment>
<gene>
    <name evidence="1" type="ORF">CGS49_08325</name>
</gene>
<dbReference type="Proteomes" id="UP000220959">
    <property type="component" value="Unassembled WGS sequence"/>
</dbReference>
<sequence length="280" mass="30480">MLKKLLKYEFKATGRVYGGLYLAILAVAVLMGVSFQIPALLVHTAPIAVLMLVYLALGVAIAVMTVLSIIQRFTRNLLGREGYLMHTLPVSNAQLILAKLIPSIVWVLCSIVVVLLSFVLFSLFGTLNSAAVSEFFHAFSRYGSEIGKLLSSVIKGYGVTLVLMVLEWLASLTCSILCIYTACMIGHWCKKYFVAVSIAAFVVLNVLQNQLLNLLPYNTTNTGLDLVFSTSAGDGSIVYTVTGNKTYLWAVLAALAADLVLCAVYFAATSWLMKNKLDLE</sequence>
<accession>A0ACC9CZ75</accession>
<protein>
    <submittedName>
        <fullName evidence="1">Uncharacterized protein</fullName>
    </submittedName>
</protein>
<evidence type="ECO:0000313" key="1">
    <source>
        <dbReference type="EMBL" id="PDX60953.1"/>
    </source>
</evidence>
<organism evidence="1 2">
    <name type="scientific">Faecalibacterium langellae</name>
    <dbReference type="NCBI Taxonomy" id="3435293"/>
    <lineage>
        <taxon>Bacteria</taxon>
        <taxon>Bacillati</taxon>
        <taxon>Bacillota</taxon>
        <taxon>Clostridia</taxon>
        <taxon>Eubacteriales</taxon>
        <taxon>Oscillospiraceae</taxon>
        <taxon>Faecalibacterium</taxon>
    </lineage>
</organism>